<dbReference type="InterPro" id="IPR012337">
    <property type="entry name" value="RNaseH-like_sf"/>
</dbReference>
<keyword evidence="5" id="KW-1185">Reference proteome</keyword>
<dbReference type="GO" id="GO:0004527">
    <property type="term" value="F:exonuclease activity"/>
    <property type="evidence" value="ECO:0007669"/>
    <property type="project" value="UniProtKB-KW"/>
</dbReference>
<dbReference type="Pfam" id="PF00929">
    <property type="entry name" value="RNase_T"/>
    <property type="match status" value="1"/>
</dbReference>
<dbReference type="InterPro" id="IPR013520">
    <property type="entry name" value="Ribonucl_H"/>
</dbReference>
<keyword evidence="1" id="KW-0540">Nuclease</keyword>
<dbReference type="SUPFAM" id="SSF53098">
    <property type="entry name" value="Ribonuclease H-like"/>
    <property type="match status" value="1"/>
</dbReference>
<dbReference type="AlphaFoldDB" id="A0A5A9W861"/>
<evidence type="ECO:0000256" key="2">
    <source>
        <dbReference type="ARBA" id="ARBA00022839"/>
    </source>
</evidence>
<organism evidence="4 5">
    <name type="scientific">Nitrincola tapanii</name>
    <dbReference type="NCBI Taxonomy" id="1708751"/>
    <lineage>
        <taxon>Bacteria</taxon>
        <taxon>Pseudomonadati</taxon>
        <taxon>Pseudomonadota</taxon>
        <taxon>Gammaproteobacteria</taxon>
        <taxon>Oceanospirillales</taxon>
        <taxon>Oceanospirillaceae</taxon>
        <taxon>Nitrincola</taxon>
    </lineage>
</organism>
<name>A0A5A9W861_9GAMM</name>
<gene>
    <name evidence="4" type="ORF">E1H14_02895</name>
</gene>
<dbReference type="EMBL" id="SMRS01000002">
    <property type="protein sequence ID" value="KAA0875661.1"/>
    <property type="molecule type" value="Genomic_DNA"/>
</dbReference>
<dbReference type="CDD" id="cd06127">
    <property type="entry name" value="DEDDh"/>
    <property type="match status" value="1"/>
</dbReference>
<proteinExistence type="predicted"/>
<dbReference type="OrthoDB" id="5705783at2"/>
<evidence type="ECO:0000313" key="4">
    <source>
        <dbReference type="EMBL" id="KAA0875661.1"/>
    </source>
</evidence>
<dbReference type="InterPro" id="IPR036397">
    <property type="entry name" value="RNaseH_sf"/>
</dbReference>
<dbReference type="GO" id="GO:0006259">
    <property type="term" value="P:DNA metabolic process"/>
    <property type="evidence" value="ECO:0007669"/>
    <property type="project" value="UniProtKB-ARBA"/>
</dbReference>
<feature type="domain" description="Exonuclease" evidence="3">
    <location>
        <begin position="28"/>
        <end position="181"/>
    </location>
</feature>
<protein>
    <submittedName>
        <fullName evidence="4">3'-5' exonuclease</fullName>
    </submittedName>
</protein>
<dbReference type="SMART" id="SM00479">
    <property type="entry name" value="EXOIII"/>
    <property type="match status" value="1"/>
</dbReference>
<keyword evidence="2 4" id="KW-0269">Exonuclease</keyword>
<comment type="caution">
    <text evidence="4">The sequence shown here is derived from an EMBL/GenBank/DDBJ whole genome shotgun (WGS) entry which is preliminary data.</text>
</comment>
<keyword evidence="2 4" id="KW-0378">Hydrolase</keyword>
<evidence type="ECO:0000259" key="3">
    <source>
        <dbReference type="SMART" id="SM00479"/>
    </source>
</evidence>
<evidence type="ECO:0000256" key="1">
    <source>
        <dbReference type="ARBA" id="ARBA00022722"/>
    </source>
</evidence>
<dbReference type="Proteomes" id="UP000325302">
    <property type="component" value="Unassembled WGS sequence"/>
</dbReference>
<evidence type="ECO:0000313" key="5">
    <source>
        <dbReference type="Proteomes" id="UP000325302"/>
    </source>
</evidence>
<dbReference type="Gene3D" id="3.30.420.10">
    <property type="entry name" value="Ribonuclease H-like superfamily/Ribonuclease H"/>
    <property type="match status" value="1"/>
</dbReference>
<sequence length="181" mass="21054">MSFRSKSGLIYRIISFAFNQVFGKALFCMMIIDIEASGLHPDLSYPIEIGVCRLEDPEQSLSFLIKPDASWQYWDDIAEEIHGIRRDELEEKGVDLQSACRQLNEFIKTQVISDAPDFDFMWLRRLFMTAGLPMRFKVTGFHQFLSNEDQERVHHLIDIQGRPHRALADARMIAQTLKKFV</sequence>
<dbReference type="GO" id="GO:0003676">
    <property type="term" value="F:nucleic acid binding"/>
    <property type="evidence" value="ECO:0007669"/>
    <property type="project" value="InterPro"/>
</dbReference>
<accession>A0A5A9W861</accession>
<reference evidence="4 5" key="1">
    <citation type="submission" date="2019-03" db="EMBL/GenBank/DDBJ databases">
        <title>Nitrincola sp. nov. isolated from an Indian soda lake.</title>
        <authorList>
            <person name="Joshi A."/>
            <person name="Thite S.V."/>
            <person name="Joseph N."/>
            <person name="Dhotre D."/>
            <person name="Moorthy M."/>
            <person name="Shouche Y.S."/>
        </authorList>
    </citation>
    <scope>NUCLEOTIDE SEQUENCE [LARGE SCALE GENOMIC DNA]</scope>
    <source>
        <strain evidence="4 5">MEB193</strain>
    </source>
</reference>